<dbReference type="EMBL" id="JACHIG010000008">
    <property type="protein sequence ID" value="MBB5033994.1"/>
    <property type="molecule type" value="Genomic_DNA"/>
</dbReference>
<evidence type="ECO:0000313" key="5">
    <source>
        <dbReference type="EMBL" id="MBB5033994.1"/>
    </source>
</evidence>
<dbReference type="SUPFAM" id="SSF46785">
    <property type="entry name" value="Winged helix' DNA-binding domain"/>
    <property type="match status" value="1"/>
</dbReference>
<dbReference type="InterPro" id="IPR002577">
    <property type="entry name" value="HTH_HxlR"/>
</dbReference>
<dbReference type="Gene3D" id="1.10.10.10">
    <property type="entry name" value="Winged helix-like DNA-binding domain superfamily/Winged helix DNA-binding domain"/>
    <property type="match status" value="1"/>
</dbReference>
<reference evidence="5 6" key="1">
    <citation type="submission" date="2020-08" db="EMBL/GenBank/DDBJ databases">
        <title>Genomic Encyclopedia of Type Strains, Phase IV (KMG-IV): sequencing the most valuable type-strain genomes for metagenomic binning, comparative biology and taxonomic classification.</title>
        <authorList>
            <person name="Goeker M."/>
        </authorList>
    </citation>
    <scope>NUCLEOTIDE SEQUENCE [LARGE SCALE GENOMIC DNA]</scope>
    <source>
        <strain evidence="5 6">DSM 12252</strain>
    </source>
</reference>
<accession>A0A7W8DL53</accession>
<evidence type="ECO:0000256" key="3">
    <source>
        <dbReference type="ARBA" id="ARBA00023163"/>
    </source>
</evidence>
<dbReference type="Proteomes" id="UP000590740">
    <property type="component" value="Unassembled WGS sequence"/>
</dbReference>
<proteinExistence type="predicted"/>
<dbReference type="RefSeq" id="WP_184341363.1">
    <property type="nucleotide sequence ID" value="NZ_JACHIG010000008.1"/>
</dbReference>
<gene>
    <name evidence="5" type="ORF">HNQ65_003585</name>
</gene>
<organism evidence="5 6">
    <name type="scientific">Prosthecobacter vanneervenii</name>
    <dbReference type="NCBI Taxonomy" id="48466"/>
    <lineage>
        <taxon>Bacteria</taxon>
        <taxon>Pseudomonadati</taxon>
        <taxon>Verrucomicrobiota</taxon>
        <taxon>Verrucomicrobiia</taxon>
        <taxon>Verrucomicrobiales</taxon>
        <taxon>Verrucomicrobiaceae</taxon>
        <taxon>Prosthecobacter</taxon>
    </lineage>
</organism>
<protein>
    <submittedName>
        <fullName evidence="5">DNA-binding HxlR family transcriptional regulator</fullName>
    </submittedName>
</protein>
<dbReference type="Pfam" id="PF01638">
    <property type="entry name" value="HxlR"/>
    <property type="match status" value="1"/>
</dbReference>
<dbReference type="AlphaFoldDB" id="A0A7W8DL53"/>
<dbReference type="InterPro" id="IPR036388">
    <property type="entry name" value="WH-like_DNA-bd_sf"/>
</dbReference>
<keyword evidence="1" id="KW-0805">Transcription regulation</keyword>
<dbReference type="PANTHER" id="PTHR33204">
    <property type="entry name" value="TRANSCRIPTIONAL REGULATOR, MARR FAMILY"/>
    <property type="match status" value="1"/>
</dbReference>
<keyword evidence="2 5" id="KW-0238">DNA-binding</keyword>
<comment type="caution">
    <text evidence="5">The sequence shown here is derived from an EMBL/GenBank/DDBJ whole genome shotgun (WGS) entry which is preliminary data.</text>
</comment>
<evidence type="ECO:0000256" key="1">
    <source>
        <dbReference type="ARBA" id="ARBA00023015"/>
    </source>
</evidence>
<dbReference type="InterPro" id="IPR036390">
    <property type="entry name" value="WH_DNA-bd_sf"/>
</dbReference>
<keyword evidence="3" id="KW-0804">Transcription</keyword>
<dbReference type="PANTHER" id="PTHR33204:SF37">
    <property type="entry name" value="HTH-TYPE TRANSCRIPTIONAL REGULATOR YODB"/>
    <property type="match status" value="1"/>
</dbReference>
<sequence>MHKGPPSKAPPSSRRSPCPVSCALDLLGDRWTLLVIRDLILGRNRFKDFISSPEGIPTNILSERLERLLTADIIRQVPASDGGKRMAYELTDKGLALRPVLKSLRDWALAWEEGTQALLQPA</sequence>
<feature type="domain" description="HTH hxlR-type" evidence="4">
    <location>
        <begin position="18"/>
        <end position="116"/>
    </location>
</feature>
<keyword evidence="6" id="KW-1185">Reference proteome</keyword>
<evidence type="ECO:0000313" key="6">
    <source>
        <dbReference type="Proteomes" id="UP000590740"/>
    </source>
</evidence>
<dbReference type="GO" id="GO:0003677">
    <property type="term" value="F:DNA binding"/>
    <property type="evidence" value="ECO:0007669"/>
    <property type="project" value="UniProtKB-KW"/>
</dbReference>
<evidence type="ECO:0000259" key="4">
    <source>
        <dbReference type="PROSITE" id="PS51118"/>
    </source>
</evidence>
<dbReference type="PROSITE" id="PS51118">
    <property type="entry name" value="HTH_HXLR"/>
    <property type="match status" value="1"/>
</dbReference>
<name>A0A7W8DL53_9BACT</name>
<evidence type="ECO:0000256" key="2">
    <source>
        <dbReference type="ARBA" id="ARBA00023125"/>
    </source>
</evidence>